<dbReference type="AlphaFoldDB" id="A0AAV9AJ06"/>
<evidence type="ECO:0000256" key="1">
    <source>
        <dbReference type="SAM" id="MobiDB-lite"/>
    </source>
</evidence>
<keyword evidence="3" id="KW-1185">Reference proteome</keyword>
<name>A0AAV9AJ06_ACOGR</name>
<dbReference type="Proteomes" id="UP001179952">
    <property type="component" value="Unassembled WGS sequence"/>
</dbReference>
<evidence type="ECO:0000313" key="2">
    <source>
        <dbReference type="EMBL" id="KAK1263980.1"/>
    </source>
</evidence>
<dbReference type="SUPFAM" id="SSF52777">
    <property type="entry name" value="CoA-dependent acyltransferases"/>
    <property type="match status" value="1"/>
</dbReference>
<gene>
    <name evidence="2" type="ORF">QJS04_geneDACA008527</name>
</gene>
<feature type="region of interest" description="Disordered" evidence="1">
    <location>
        <begin position="68"/>
        <end position="99"/>
    </location>
</feature>
<reference evidence="2" key="1">
    <citation type="journal article" date="2023" name="Nat. Commun.">
        <title>Diploid and tetraploid genomes of Acorus and the evolution of monocots.</title>
        <authorList>
            <person name="Ma L."/>
            <person name="Liu K.W."/>
            <person name="Li Z."/>
            <person name="Hsiao Y.Y."/>
            <person name="Qi Y."/>
            <person name="Fu T."/>
            <person name="Tang G.D."/>
            <person name="Zhang D."/>
            <person name="Sun W.H."/>
            <person name="Liu D.K."/>
            <person name="Li Y."/>
            <person name="Chen G.Z."/>
            <person name="Liu X.D."/>
            <person name="Liao X.Y."/>
            <person name="Jiang Y.T."/>
            <person name="Yu X."/>
            <person name="Hao Y."/>
            <person name="Huang J."/>
            <person name="Zhao X.W."/>
            <person name="Ke S."/>
            <person name="Chen Y.Y."/>
            <person name="Wu W.L."/>
            <person name="Hsu J.L."/>
            <person name="Lin Y.F."/>
            <person name="Huang M.D."/>
            <person name="Li C.Y."/>
            <person name="Huang L."/>
            <person name="Wang Z.W."/>
            <person name="Zhao X."/>
            <person name="Zhong W.Y."/>
            <person name="Peng D.H."/>
            <person name="Ahmad S."/>
            <person name="Lan S."/>
            <person name="Zhang J.S."/>
            <person name="Tsai W.C."/>
            <person name="Van de Peer Y."/>
            <person name="Liu Z.J."/>
        </authorList>
    </citation>
    <scope>NUCLEOTIDE SEQUENCE</scope>
    <source>
        <strain evidence="2">SCP</strain>
    </source>
</reference>
<proteinExistence type="predicted"/>
<dbReference type="EMBL" id="JAUJYN010000009">
    <property type="protein sequence ID" value="KAK1263980.1"/>
    <property type="molecule type" value="Genomic_DNA"/>
</dbReference>
<protein>
    <submittedName>
        <fullName evidence="2">Uncharacterized protein</fullName>
    </submittedName>
</protein>
<comment type="caution">
    <text evidence="2">The sequence shown here is derived from an EMBL/GenBank/DDBJ whole genome shotgun (WGS) entry which is preliminary data.</text>
</comment>
<sequence length="401" mass="43021">MDTQIQTQIQTRLLGGTESSFARAVPSGTGITVVVAHLTNPPIPSSLEHALLSLQTTHPILRASLQDSTLTIPSPPQPPELETHDPTSTSDLLAPLARAPDAPQPPLHLLLERELSRNPWASPVPVPVPAPAPAPARVMHATLYALPARSEAVLALRFHASVCDRTSAATAMREVLGALRGGGGGDGAVSPAMEDVIPSESAWKPFWARGMDLVGYSVNAFRSANLAFEDARFDDRSSEMVRACQVRGIKLCGALVAAALMAAHASKNLEQDQPETYSVVALVDCRKILQPPLDEHAVGFYHSGILNTHTVKAGEDLWEVAHRCYKTFSDSKASNKHFSDVGDLNFLMCKAIDNPSLTPSSSMRTALLSVFEDPLIIDDGEEKEFGEAGGGAHRLYEEDAH</sequence>
<dbReference type="Gene3D" id="3.30.559.10">
    <property type="entry name" value="Chloramphenicol acetyltransferase-like domain"/>
    <property type="match status" value="2"/>
</dbReference>
<evidence type="ECO:0000313" key="3">
    <source>
        <dbReference type="Proteomes" id="UP001179952"/>
    </source>
</evidence>
<accession>A0AAV9AJ06</accession>
<dbReference type="InterPro" id="IPR023213">
    <property type="entry name" value="CAT-like_dom_sf"/>
</dbReference>
<organism evidence="2 3">
    <name type="scientific">Acorus gramineus</name>
    <name type="common">Dwarf sweet flag</name>
    <dbReference type="NCBI Taxonomy" id="55184"/>
    <lineage>
        <taxon>Eukaryota</taxon>
        <taxon>Viridiplantae</taxon>
        <taxon>Streptophyta</taxon>
        <taxon>Embryophyta</taxon>
        <taxon>Tracheophyta</taxon>
        <taxon>Spermatophyta</taxon>
        <taxon>Magnoliopsida</taxon>
        <taxon>Liliopsida</taxon>
        <taxon>Acoraceae</taxon>
        <taxon>Acorus</taxon>
    </lineage>
</organism>
<dbReference type="PANTHER" id="PTHR34375:SF2">
    <property type="entry name" value="GATA ZINC FINGER PROTEIN"/>
    <property type="match status" value="1"/>
</dbReference>
<dbReference type="PANTHER" id="PTHR34375">
    <property type="entry name" value="GATA ZINC FINGER PROTEIN-RELATED"/>
    <property type="match status" value="1"/>
</dbReference>
<reference evidence="2" key="2">
    <citation type="submission" date="2023-06" db="EMBL/GenBank/DDBJ databases">
        <authorList>
            <person name="Ma L."/>
            <person name="Liu K.-W."/>
            <person name="Li Z."/>
            <person name="Hsiao Y.-Y."/>
            <person name="Qi Y."/>
            <person name="Fu T."/>
            <person name="Tang G."/>
            <person name="Zhang D."/>
            <person name="Sun W.-H."/>
            <person name="Liu D.-K."/>
            <person name="Li Y."/>
            <person name="Chen G.-Z."/>
            <person name="Liu X.-D."/>
            <person name="Liao X.-Y."/>
            <person name="Jiang Y.-T."/>
            <person name="Yu X."/>
            <person name="Hao Y."/>
            <person name="Huang J."/>
            <person name="Zhao X.-W."/>
            <person name="Ke S."/>
            <person name="Chen Y.-Y."/>
            <person name="Wu W.-L."/>
            <person name="Hsu J.-L."/>
            <person name="Lin Y.-F."/>
            <person name="Huang M.-D."/>
            <person name="Li C.-Y."/>
            <person name="Huang L."/>
            <person name="Wang Z.-W."/>
            <person name="Zhao X."/>
            <person name="Zhong W.-Y."/>
            <person name="Peng D.-H."/>
            <person name="Ahmad S."/>
            <person name="Lan S."/>
            <person name="Zhang J.-S."/>
            <person name="Tsai W.-C."/>
            <person name="Van De Peer Y."/>
            <person name="Liu Z.-J."/>
        </authorList>
    </citation>
    <scope>NUCLEOTIDE SEQUENCE</scope>
    <source>
        <strain evidence="2">SCP</strain>
        <tissue evidence="2">Leaves</tissue>
    </source>
</reference>